<gene>
    <name evidence="2" type="primary">licD_1</name>
    <name evidence="2" type="ORF">SG0102_21870</name>
</gene>
<proteinExistence type="predicted"/>
<keyword evidence="3" id="KW-1185">Reference proteome</keyword>
<dbReference type="InParanoid" id="A0A3G9JQI0"/>
<name>A0A3G9JQI0_9FIRM</name>
<evidence type="ECO:0000313" key="3">
    <source>
        <dbReference type="Proteomes" id="UP000268059"/>
    </source>
</evidence>
<dbReference type="OrthoDB" id="9786100at2"/>
<dbReference type="GO" id="GO:0016740">
    <property type="term" value="F:transferase activity"/>
    <property type="evidence" value="ECO:0007669"/>
    <property type="project" value="UniProtKB-KW"/>
</dbReference>
<dbReference type="Proteomes" id="UP000268059">
    <property type="component" value="Chromosome"/>
</dbReference>
<dbReference type="GO" id="GO:0009100">
    <property type="term" value="P:glycoprotein metabolic process"/>
    <property type="evidence" value="ECO:0007669"/>
    <property type="project" value="UniProtKB-ARBA"/>
</dbReference>
<evidence type="ECO:0000259" key="1">
    <source>
        <dbReference type="Pfam" id="PF04991"/>
    </source>
</evidence>
<dbReference type="InterPro" id="IPR052942">
    <property type="entry name" value="LPS_cholinephosphotransferase"/>
</dbReference>
<sequence length="312" mass="37160">MVDLKIELPPHFLEGEMRNGYEVTPQAKALWAIELDLLAEFNRVCKKYDLKYSATGGTMLGAVRHHGFIPWDDDIDLMMLRDDYERLCKIASAEFKEPYFFQTEYTDPGSLRRHAQLRNSQTTAIRQVEEQWHYSFNQGIFIDIFPVDAVIDDKEKFQKQRNEAMAMKKSYMEKAKWTVRYHDGPNVFKNVLKRTVKLAKNVIHRDHLDYQKDYHRFENICARYNNEETKYLSLLSFQFDNPKHYKTRAGWQNIEYVPFEFMKIPITADYDEVLKIQYGDYMVMKQVGAIHGDLIIDTDHSYKDYWKRGNKK</sequence>
<keyword evidence="2" id="KW-0808">Transferase</keyword>
<dbReference type="KEGG" id="ebm:SG0102_21870"/>
<dbReference type="InterPro" id="IPR007074">
    <property type="entry name" value="LicD/FKTN/FKRP_NTP_transf"/>
</dbReference>
<dbReference type="RefSeq" id="WP_125119998.1">
    <property type="nucleotide sequence ID" value="NZ_AP019309.1"/>
</dbReference>
<dbReference type="PANTHER" id="PTHR43404:SF2">
    <property type="entry name" value="LIPOPOLYSACCHARIDE CHOLINEPHOSPHOTRANSFERASE LICD"/>
    <property type="match status" value="1"/>
</dbReference>
<protein>
    <submittedName>
        <fullName evidence="2">LPS cholinephosphotransferase</fullName>
    </submittedName>
</protein>
<organism evidence="2 3">
    <name type="scientific">Intestinibaculum porci</name>
    <dbReference type="NCBI Taxonomy" id="2487118"/>
    <lineage>
        <taxon>Bacteria</taxon>
        <taxon>Bacillati</taxon>
        <taxon>Bacillota</taxon>
        <taxon>Erysipelotrichia</taxon>
        <taxon>Erysipelotrichales</taxon>
        <taxon>Erysipelotrichaceae</taxon>
        <taxon>Intestinibaculum</taxon>
    </lineage>
</organism>
<reference evidence="2 3" key="1">
    <citation type="submission" date="2018-11" db="EMBL/GenBank/DDBJ databases">
        <title>Novel Erysipelotrichaceae bacterium isolated from small intestine of a swine.</title>
        <authorList>
            <person name="Kim J.S."/>
            <person name="Choe H."/>
            <person name="Lee Y.R."/>
            <person name="Kim K.M."/>
            <person name="Park D.S."/>
        </authorList>
    </citation>
    <scope>NUCLEOTIDE SEQUENCE [LARGE SCALE GENOMIC DNA]</scope>
    <source>
        <strain evidence="2 3">SG0102</strain>
    </source>
</reference>
<dbReference type="Pfam" id="PF04991">
    <property type="entry name" value="LicD"/>
    <property type="match status" value="1"/>
</dbReference>
<dbReference type="EMBL" id="AP019309">
    <property type="protein sequence ID" value="BBH27253.1"/>
    <property type="molecule type" value="Genomic_DNA"/>
</dbReference>
<dbReference type="PANTHER" id="PTHR43404">
    <property type="entry name" value="LIPOPOLYSACCHARIDE CHOLINEPHOSPHOTRANSFERASE LICD"/>
    <property type="match status" value="1"/>
</dbReference>
<accession>A0A3G9JQI0</accession>
<evidence type="ECO:0000313" key="2">
    <source>
        <dbReference type="EMBL" id="BBH27253.1"/>
    </source>
</evidence>
<dbReference type="AlphaFoldDB" id="A0A3G9JQI0"/>
<feature type="domain" description="LicD/FKTN/FKRP nucleotidyltransferase" evidence="1">
    <location>
        <begin position="45"/>
        <end position="279"/>
    </location>
</feature>